<dbReference type="Pfam" id="PF23995">
    <property type="entry name" value="DUF7313"/>
    <property type="match status" value="1"/>
</dbReference>
<dbReference type="Proteomes" id="UP000198888">
    <property type="component" value="Unassembled WGS sequence"/>
</dbReference>
<feature type="transmembrane region" description="Helical" evidence="1">
    <location>
        <begin position="78"/>
        <end position="96"/>
    </location>
</feature>
<dbReference type="AlphaFoldDB" id="A0A1H6TEK6"/>
<feature type="transmembrane region" description="Helical" evidence="1">
    <location>
        <begin position="12"/>
        <end position="34"/>
    </location>
</feature>
<feature type="domain" description="DUF7313" evidence="2">
    <location>
        <begin position="2"/>
        <end position="144"/>
    </location>
</feature>
<evidence type="ECO:0000259" key="2">
    <source>
        <dbReference type="Pfam" id="PF23995"/>
    </source>
</evidence>
<dbReference type="EMBL" id="FNYR01000007">
    <property type="protein sequence ID" value="SEI74720.1"/>
    <property type="molecule type" value="Genomic_DNA"/>
</dbReference>
<dbReference type="InterPro" id="IPR055737">
    <property type="entry name" value="DUF7313"/>
</dbReference>
<feature type="transmembrane region" description="Helical" evidence="1">
    <location>
        <begin position="116"/>
        <end position="133"/>
    </location>
</feature>
<gene>
    <name evidence="3" type="ORF">SAMN05444271_10728</name>
</gene>
<evidence type="ECO:0000313" key="3">
    <source>
        <dbReference type="EMBL" id="SEI74720.1"/>
    </source>
</evidence>
<dbReference type="RefSeq" id="WP_089671626.1">
    <property type="nucleotide sequence ID" value="NZ_CP024845.1"/>
</dbReference>
<keyword evidence="1" id="KW-0812">Transmembrane</keyword>
<keyword evidence="1" id="KW-1133">Transmembrane helix</keyword>
<dbReference type="OrthoDB" id="234683at2157"/>
<organism evidence="3 4">
    <name type="scientific">Halohasta litchfieldiae</name>
    <dbReference type="NCBI Taxonomy" id="1073996"/>
    <lineage>
        <taxon>Archaea</taxon>
        <taxon>Methanobacteriati</taxon>
        <taxon>Methanobacteriota</taxon>
        <taxon>Stenosarchaea group</taxon>
        <taxon>Halobacteria</taxon>
        <taxon>Halobacteriales</taxon>
        <taxon>Haloferacaceae</taxon>
        <taxon>Halohasta</taxon>
    </lineage>
</organism>
<proteinExistence type="predicted"/>
<dbReference type="GeneID" id="35001767"/>
<name>A0A1H6TEK6_9EURY</name>
<dbReference type="STRING" id="1073996.SAMN05444271_10728"/>
<accession>A0A1H6TEK6</accession>
<evidence type="ECO:0000313" key="4">
    <source>
        <dbReference type="Proteomes" id="UP000198888"/>
    </source>
</evidence>
<evidence type="ECO:0000256" key="1">
    <source>
        <dbReference type="SAM" id="Phobius"/>
    </source>
</evidence>
<sequence>MDPLQFLVPLGWIETIGPIVPIGILVLVVANIGTRILENRRQAYQAKNDEPLTRHPLNTFTTMGIVTLGLLFTVYRPISGMIMMIAIFGLFVADVFEFEGRQVEADNGLEFEWPKATLGATGLTLIYAMYYALTPLYAPILDMIFA</sequence>
<dbReference type="KEGG" id="hae:halTADL_0952"/>
<protein>
    <recommendedName>
        <fullName evidence="2">DUF7313 domain-containing protein</fullName>
    </recommendedName>
</protein>
<keyword evidence="4" id="KW-1185">Reference proteome</keyword>
<accession>A0A2H4Q048</accession>
<keyword evidence="1" id="KW-0472">Membrane</keyword>
<reference evidence="3 4" key="1">
    <citation type="submission" date="2016-10" db="EMBL/GenBank/DDBJ databases">
        <authorList>
            <person name="de Groot N.N."/>
        </authorList>
    </citation>
    <scope>NUCLEOTIDE SEQUENCE [LARGE SCALE GENOMIC DNA]</scope>
    <source>
        <strain evidence="3 4">DSM 22187</strain>
    </source>
</reference>